<keyword evidence="7" id="KW-0812">Transmembrane</keyword>
<keyword evidence="7" id="KW-1133">Transmembrane helix</keyword>
<dbReference type="Proteomes" id="UP000287101">
    <property type="component" value="Unassembled WGS sequence"/>
</dbReference>
<dbReference type="InterPro" id="IPR004872">
    <property type="entry name" value="Lipoprotein_NlpA"/>
</dbReference>
<proteinExistence type="inferred from homology"/>
<dbReference type="AlphaFoldDB" id="A0A430A5N4"/>
<feature type="transmembrane region" description="Helical" evidence="7">
    <location>
        <begin position="47"/>
        <end position="64"/>
    </location>
</feature>
<dbReference type="PIRSF" id="PIRSF002854">
    <property type="entry name" value="MetQ"/>
    <property type="match status" value="1"/>
</dbReference>
<evidence type="ECO:0000256" key="1">
    <source>
        <dbReference type="ARBA" id="ARBA00004635"/>
    </source>
</evidence>
<evidence type="ECO:0000256" key="4">
    <source>
        <dbReference type="ARBA" id="ARBA00023136"/>
    </source>
</evidence>
<keyword evidence="4 7" id="KW-0472">Membrane</keyword>
<organism evidence="8 9">
    <name type="scientific">Vagococcus fessus</name>
    <dbReference type="NCBI Taxonomy" id="120370"/>
    <lineage>
        <taxon>Bacteria</taxon>
        <taxon>Bacillati</taxon>
        <taxon>Bacillota</taxon>
        <taxon>Bacilli</taxon>
        <taxon>Lactobacillales</taxon>
        <taxon>Enterococcaceae</taxon>
        <taxon>Vagococcus</taxon>
    </lineage>
</organism>
<keyword evidence="9" id="KW-1185">Reference proteome</keyword>
<evidence type="ECO:0000256" key="7">
    <source>
        <dbReference type="SAM" id="Phobius"/>
    </source>
</evidence>
<evidence type="ECO:0000256" key="6">
    <source>
        <dbReference type="ARBA" id="ARBA00023288"/>
    </source>
</evidence>
<keyword evidence="3" id="KW-0732">Signal</keyword>
<comment type="subcellular location">
    <subcellularLocation>
        <location evidence="1">Membrane</location>
        <topology evidence="1">Lipid-anchor</topology>
    </subcellularLocation>
</comment>
<accession>A0A430A5N4</accession>
<sequence>MRNNLTVTLVATILLLVIVFIVQGIGDSVVKAVDKRQNKQETKSLKIWGAIGSLALVVLIGFSLTTKTETTDLKVLKVGASPTPHSEILEHVKPLMEKQGIQLEVVKFDDFILPNKALAEKEIDANYFQHEPFYDLAVEENSYEFVNQGAVHIELMGLYSKKWRSIKELPKGATLLVSNSTADWGRVITILKEAGLVKVKPGVSLLSATFDDIVDNPKNIKFSHRLNPELLTTAYENDEADLIAINANYADTIGLSPKTDGLLVEKEQSPYGNILVSRKDNEKAKEIQTLKKVIHSESVKKWIMKKWDGKIQPLD</sequence>
<protein>
    <submittedName>
        <fullName evidence="8">Methionine ABC transporter substrate-binding protein</fullName>
    </submittedName>
</protein>
<name>A0A430A5N4_9ENTE</name>
<evidence type="ECO:0000313" key="9">
    <source>
        <dbReference type="Proteomes" id="UP000287101"/>
    </source>
</evidence>
<dbReference type="SUPFAM" id="SSF53850">
    <property type="entry name" value="Periplasmic binding protein-like II"/>
    <property type="match status" value="1"/>
</dbReference>
<reference evidence="8 9" key="1">
    <citation type="submission" date="2017-05" db="EMBL/GenBank/DDBJ databases">
        <title>Vagococcus spp. assemblies.</title>
        <authorList>
            <person name="Gulvik C.A."/>
        </authorList>
    </citation>
    <scope>NUCLEOTIDE SEQUENCE [LARGE SCALE GENOMIC DNA]</scope>
    <source>
        <strain evidence="8 9">CCUG 41755</strain>
    </source>
</reference>
<evidence type="ECO:0000256" key="3">
    <source>
        <dbReference type="ARBA" id="ARBA00022729"/>
    </source>
</evidence>
<feature type="transmembrane region" description="Helical" evidence="7">
    <location>
        <begin position="6"/>
        <end position="26"/>
    </location>
</feature>
<keyword evidence="6" id="KW-0449">Lipoprotein</keyword>
<dbReference type="EMBL" id="NGJY01000004">
    <property type="protein sequence ID" value="RSU02091.1"/>
    <property type="molecule type" value="Genomic_DNA"/>
</dbReference>
<evidence type="ECO:0000256" key="5">
    <source>
        <dbReference type="ARBA" id="ARBA00023139"/>
    </source>
</evidence>
<dbReference type="OrthoDB" id="9812878at2"/>
<dbReference type="PANTHER" id="PTHR30429">
    <property type="entry name" value="D-METHIONINE-BINDING LIPOPROTEIN METQ"/>
    <property type="match status" value="1"/>
</dbReference>
<comment type="caution">
    <text evidence="8">The sequence shown here is derived from an EMBL/GenBank/DDBJ whole genome shotgun (WGS) entry which is preliminary data.</text>
</comment>
<evidence type="ECO:0000256" key="2">
    <source>
        <dbReference type="ARBA" id="ARBA00008973"/>
    </source>
</evidence>
<dbReference type="Gene3D" id="3.40.190.10">
    <property type="entry name" value="Periplasmic binding protein-like II"/>
    <property type="match status" value="2"/>
</dbReference>
<gene>
    <name evidence="8" type="ORF">CBF31_09795</name>
</gene>
<dbReference type="GO" id="GO:0016020">
    <property type="term" value="C:membrane"/>
    <property type="evidence" value="ECO:0007669"/>
    <property type="project" value="UniProtKB-SubCell"/>
</dbReference>
<keyword evidence="5" id="KW-0564">Palmitate</keyword>
<dbReference type="Pfam" id="PF03180">
    <property type="entry name" value="Lipoprotein_9"/>
    <property type="match status" value="1"/>
</dbReference>
<comment type="similarity">
    <text evidence="2">Belongs to the NlpA lipoprotein family.</text>
</comment>
<evidence type="ECO:0000313" key="8">
    <source>
        <dbReference type="EMBL" id="RSU02091.1"/>
    </source>
</evidence>
<dbReference type="PANTHER" id="PTHR30429:SF0">
    <property type="entry name" value="METHIONINE-BINDING LIPOPROTEIN METQ"/>
    <property type="match status" value="1"/>
</dbReference>